<dbReference type="InterPro" id="IPR051575">
    <property type="entry name" value="Myb-like_DNA-bd"/>
</dbReference>
<dbReference type="PANTHER" id="PTHR46621:SF1">
    <property type="entry name" value="SNRNA-ACTIVATING PROTEIN COMPLEX SUBUNIT 4"/>
    <property type="match status" value="1"/>
</dbReference>
<dbReference type="PROSITE" id="PS51294">
    <property type="entry name" value="HTH_MYB"/>
    <property type="match status" value="3"/>
</dbReference>
<keyword evidence="2" id="KW-0238">DNA-binding</keyword>
<dbReference type="Gene3D" id="1.10.10.60">
    <property type="entry name" value="Homeodomain-like"/>
    <property type="match status" value="3"/>
</dbReference>
<organism evidence="8">
    <name type="scientific">Micromonas pusilla (strain CCMP1545)</name>
    <name type="common">Picoplanktonic green alga</name>
    <dbReference type="NCBI Taxonomy" id="564608"/>
    <lineage>
        <taxon>Eukaryota</taxon>
        <taxon>Viridiplantae</taxon>
        <taxon>Chlorophyta</taxon>
        <taxon>Mamiellophyceae</taxon>
        <taxon>Mamiellales</taxon>
        <taxon>Mamiellaceae</taxon>
        <taxon>Micromonas</taxon>
    </lineage>
</organism>
<dbReference type="SUPFAM" id="SSF46689">
    <property type="entry name" value="Homeodomain-like"/>
    <property type="match status" value="2"/>
</dbReference>
<dbReference type="SMART" id="SM00717">
    <property type="entry name" value="SANT"/>
    <property type="match status" value="2"/>
</dbReference>
<dbReference type="InterPro" id="IPR001005">
    <property type="entry name" value="SANT/Myb"/>
</dbReference>
<feature type="domain" description="Myb-like" evidence="5">
    <location>
        <begin position="81"/>
        <end position="115"/>
    </location>
</feature>
<feature type="domain" description="HTH myb-type" evidence="6">
    <location>
        <begin position="85"/>
        <end position="115"/>
    </location>
</feature>
<dbReference type="KEGG" id="mpp:MICPUCDRAFT_9060"/>
<dbReference type="PROSITE" id="PS50090">
    <property type="entry name" value="MYB_LIKE"/>
    <property type="match status" value="3"/>
</dbReference>
<dbReference type="GO" id="GO:0042795">
    <property type="term" value="P:snRNA transcription by RNA polymerase II"/>
    <property type="evidence" value="ECO:0007669"/>
    <property type="project" value="TreeGrafter"/>
</dbReference>
<evidence type="ECO:0000313" key="7">
    <source>
        <dbReference type="EMBL" id="EEH59189.1"/>
    </source>
</evidence>
<evidence type="ECO:0000256" key="4">
    <source>
        <dbReference type="ARBA" id="ARBA00023242"/>
    </source>
</evidence>
<dbReference type="AlphaFoldDB" id="C1MNA4"/>
<feature type="domain" description="HTH myb-type" evidence="6">
    <location>
        <begin position="30"/>
        <end position="84"/>
    </location>
</feature>
<evidence type="ECO:0000259" key="6">
    <source>
        <dbReference type="PROSITE" id="PS51294"/>
    </source>
</evidence>
<dbReference type="eggNOG" id="KOG0048">
    <property type="taxonomic scope" value="Eukaryota"/>
</dbReference>
<dbReference type="EMBL" id="GG663737">
    <property type="protein sequence ID" value="EEH59189.1"/>
    <property type="molecule type" value="Genomic_DNA"/>
</dbReference>
<feature type="non-terminal residue" evidence="7">
    <location>
        <position position="115"/>
    </location>
</feature>
<keyword evidence="4" id="KW-0539">Nucleus</keyword>
<dbReference type="InterPro" id="IPR017930">
    <property type="entry name" value="Myb_dom"/>
</dbReference>
<feature type="domain" description="Myb-like" evidence="5">
    <location>
        <begin position="30"/>
        <end position="80"/>
    </location>
</feature>
<dbReference type="Pfam" id="PF00249">
    <property type="entry name" value="Myb_DNA-binding"/>
    <property type="match status" value="1"/>
</dbReference>
<evidence type="ECO:0000256" key="2">
    <source>
        <dbReference type="ARBA" id="ARBA00023125"/>
    </source>
</evidence>
<feature type="domain" description="HTH myb-type" evidence="6">
    <location>
        <begin position="1"/>
        <end position="26"/>
    </location>
</feature>
<proteinExistence type="predicted"/>
<reference evidence="7 8" key="1">
    <citation type="journal article" date="2009" name="Science">
        <title>Green evolution and dynamic adaptations revealed by genomes of the marine picoeukaryotes Micromonas.</title>
        <authorList>
            <person name="Worden A.Z."/>
            <person name="Lee J.H."/>
            <person name="Mock T."/>
            <person name="Rouze P."/>
            <person name="Simmons M.P."/>
            <person name="Aerts A.L."/>
            <person name="Allen A.E."/>
            <person name="Cuvelier M.L."/>
            <person name="Derelle E."/>
            <person name="Everett M.V."/>
            <person name="Foulon E."/>
            <person name="Grimwood J."/>
            <person name="Gundlach H."/>
            <person name="Henrissat B."/>
            <person name="Napoli C."/>
            <person name="McDonald S.M."/>
            <person name="Parker M.S."/>
            <person name="Rombauts S."/>
            <person name="Salamov A."/>
            <person name="Von Dassow P."/>
            <person name="Badger J.H."/>
            <person name="Coutinho P.M."/>
            <person name="Demir E."/>
            <person name="Dubchak I."/>
            <person name="Gentemann C."/>
            <person name="Eikrem W."/>
            <person name="Gready J.E."/>
            <person name="John U."/>
            <person name="Lanier W."/>
            <person name="Lindquist E.A."/>
            <person name="Lucas S."/>
            <person name="Mayer K.F."/>
            <person name="Moreau H."/>
            <person name="Not F."/>
            <person name="Otillar R."/>
            <person name="Panaud O."/>
            <person name="Pangilinan J."/>
            <person name="Paulsen I."/>
            <person name="Piegu B."/>
            <person name="Poliakov A."/>
            <person name="Robbens S."/>
            <person name="Schmutz J."/>
            <person name="Toulza E."/>
            <person name="Wyss T."/>
            <person name="Zelensky A."/>
            <person name="Zhou K."/>
            <person name="Armbrust E.V."/>
            <person name="Bhattacharya D."/>
            <person name="Goodenough U.W."/>
            <person name="Van de Peer Y."/>
            <person name="Grigoriev I.V."/>
        </authorList>
    </citation>
    <scope>NUCLEOTIDE SEQUENCE [LARGE SCALE GENOMIC DNA]</scope>
    <source>
        <strain evidence="7 8">CCMP1545</strain>
    </source>
</reference>
<feature type="domain" description="Myb-like" evidence="5">
    <location>
        <begin position="1"/>
        <end position="29"/>
    </location>
</feature>
<dbReference type="RefSeq" id="XP_003057544.1">
    <property type="nucleotide sequence ID" value="XM_003057498.1"/>
</dbReference>
<dbReference type="OMA" id="WAHIAES"/>
<dbReference type="GO" id="GO:0042796">
    <property type="term" value="P:snRNA transcription by RNA polymerase III"/>
    <property type="evidence" value="ECO:0007669"/>
    <property type="project" value="TreeGrafter"/>
</dbReference>
<sequence length="115" mass="13410">KHGNRWAAVADEFPGRTGQQCAQRWRHKVNPSIRKDKWTEDEDVLLHALVEKLGTRWAHIAESIPGRTDQQCMGRWRRHLDPKVKRDAWSTKEDRALAELKHQHGTNWSSIAKSL</sequence>
<dbReference type="CDD" id="cd00167">
    <property type="entry name" value="SANT"/>
    <property type="match status" value="3"/>
</dbReference>
<evidence type="ECO:0000313" key="8">
    <source>
        <dbReference type="Proteomes" id="UP000001876"/>
    </source>
</evidence>
<evidence type="ECO:0000256" key="3">
    <source>
        <dbReference type="ARBA" id="ARBA00023163"/>
    </source>
</evidence>
<feature type="non-terminal residue" evidence="7">
    <location>
        <position position="1"/>
    </location>
</feature>
<evidence type="ECO:0000256" key="1">
    <source>
        <dbReference type="ARBA" id="ARBA00023015"/>
    </source>
</evidence>
<dbReference type="Proteomes" id="UP000001876">
    <property type="component" value="Unassembled WGS sequence"/>
</dbReference>
<keyword evidence="8" id="KW-1185">Reference proteome</keyword>
<dbReference type="STRING" id="564608.C1MNA4"/>
<dbReference type="GO" id="GO:0000978">
    <property type="term" value="F:RNA polymerase II cis-regulatory region sequence-specific DNA binding"/>
    <property type="evidence" value="ECO:0007669"/>
    <property type="project" value="TreeGrafter"/>
</dbReference>
<dbReference type="GO" id="GO:0019185">
    <property type="term" value="C:snRNA-activating protein complex"/>
    <property type="evidence" value="ECO:0007669"/>
    <property type="project" value="TreeGrafter"/>
</dbReference>
<accession>C1MNA4</accession>
<dbReference type="InterPro" id="IPR009057">
    <property type="entry name" value="Homeodomain-like_sf"/>
</dbReference>
<name>C1MNA4_MICPC</name>
<dbReference type="Pfam" id="PF13921">
    <property type="entry name" value="Myb_DNA-bind_6"/>
    <property type="match status" value="1"/>
</dbReference>
<evidence type="ECO:0000259" key="5">
    <source>
        <dbReference type="PROSITE" id="PS50090"/>
    </source>
</evidence>
<protein>
    <submittedName>
        <fullName evidence="7">Predicted protein</fullName>
    </submittedName>
</protein>
<dbReference type="PANTHER" id="PTHR46621">
    <property type="entry name" value="SNRNA-ACTIVATING PROTEIN COMPLEX SUBUNIT 4"/>
    <property type="match status" value="1"/>
</dbReference>
<dbReference type="GeneID" id="9682510"/>
<keyword evidence="1" id="KW-0805">Transcription regulation</keyword>
<keyword evidence="3" id="KW-0804">Transcription</keyword>
<dbReference type="GO" id="GO:0001006">
    <property type="term" value="F:RNA polymerase III type 3 promoter sequence-specific DNA binding"/>
    <property type="evidence" value="ECO:0007669"/>
    <property type="project" value="TreeGrafter"/>
</dbReference>
<gene>
    <name evidence="7" type="ORF">MICPUCDRAFT_9060</name>
</gene>
<dbReference type="OrthoDB" id="544267at2759"/>